<keyword evidence="4" id="KW-1185">Reference proteome</keyword>
<dbReference type="EMBL" id="FXBL01000004">
    <property type="protein sequence ID" value="SMH36163.1"/>
    <property type="molecule type" value="Genomic_DNA"/>
</dbReference>
<proteinExistence type="predicted"/>
<sequence length="121" mass="12142">MSGLAARGWLVLCLAAVLLASAFAAGPGHAQASPAGTQFATHHHQQQAPSDHQHTSPCIDQEPGAADCCVSGPGCAICAPLPATGFVATSHGSVFAPARPVVSMPGDNRLALRPPELSVTA</sequence>
<dbReference type="Proteomes" id="UP000193083">
    <property type="component" value="Unassembled WGS sequence"/>
</dbReference>
<evidence type="ECO:0000256" key="2">
    <source>
        <dbReference type="SAM" id="SignalP"/>
    </source>
</evidence>
<name>A0A1X7NGH1_9HYPH</name>
<evidence type="ECO:0000313" key="3">
    <source>
        <dbReference type="EMBL" id="SMH36163.1"/>
    </source>
</evidence>
<keyword evidence="2" id="KW-0732">Signal</keyword>
<feature type="chain" id="PRO_5012281861" description="CopL family metal-binding regulatory protein" evidence="2">
    <location>
        <begin position="25"/>
        <end position="121"/>
    </location>
</feature>
<gene>
    <name evidence="3" type="ORF">SAMN02982922_1703</name>
</gene>
<feature type="signal peptide" evidence="2">
    <location>
        <begin position="1"/>
        <end position="24"/>
    </location>
</feature>
<evidence type="ECO:0000256" key="1">
    <source>
        <dbReference type="SAM" id="MobiDB-lite"/>
    </source>
</evidence>
<protein>
    <recommendedName>
        <fullName evidence="5">CopL family metal-binding regulatory protein</fullName>
    </recommendedName>
</protein>
<accession>A0A1X7NGH1</accession>
<evidence type="ECO:0000313" key="4">
    <source>
        <dbReference type="Proteomes" id="UP000193083"/>
    </source>
</evidence>
<dbReference type="AlphaFoldDB" id="A0A1X7NGH1"/>
<organism evidence="3 4">
    <name type="scientific">Mesorhizobium australicum</name>
    <dbReference type="NCBI Taxonomy" id="536018"/>
    <lineage>
        <taxon>Bacteria</taxon>
        <taxon>Pseudomonadati</taxon>
        <taxon>Pseudomonadota</taxon>
        <taxon>Alphaproteobacteria</taxon>
        <taxon>Hyphomicrobiales</taxon>
        <taxon>Phyllobacteriaceae</taxon>
        <taxon>Mesorhizobium</taxon>
    </lineage>
</organism>
<feature type="region of interest" description="Disordered" evidence="1">
    <location>
        <begin position="31"/>
        <end position="57"/>
    </location>
</feature>
<evidence type="ECO:0008006" key="5">
    <source>
        <dbReference type="Google" id="ProtNLM"/>
    </source>
</evidence>
<reference evidence="3 4" key="1">
    <citation type="submission" date="2017-04" db="EMBL/GenBank/DDBJ databases">
        <authorList>
            <person name="Afonso C.L."/>
            <person name="Miller P.J."/>
            <person name="Scott M.A."/>
            <person name="Spackman E."/>
            <person name="Goraichik I."/>
            <person name="Dimitrov K.M."/>
            <person name="Suarez D.L."/>
            <person name="Swayne D.E."/>
        </authorList>
    </citation>
    <scope>NUCLEOTIDE SEQUENCE [LARGE SCALE GENOMIC DNA]</scope>
    <source>
        <strain evidence="3 4">B5P</strain>
    </source>
</reference>